<accession>A0A1D9Q4D5</accession>
<evidence type="ECO:0000256" key="5">
    <source>
        <dbReference type="ARBA" id="ARBA00022989"/>
    </source>
</evidence>
<reference evidence="10" key="1">
    <citation type="journal article" date="2017" name="Genome Biol. Evol.">
        <title>The complete genome sequence of the phytopathogenic fungus Sclerotinia sclerotiorum reveals insights into the genome architecture of broad host range pathogens.</title>
        <authorList>
            <person name="Derbyshire M."/>
            <person name="Denton-Giles M."/>
            <person name="Hegedus D."/>
            <person name="Seifbarghy S."/>
            <person name="Rollins J."/>
            <person name="van Kan J."/>
            <person name="Seidl M.F."/>
            <person name="Faino L."/>
            <person name="Mbengue M."/>
            <person name="Navaud O."/>
            <person name="Raffaele S."/>
            <person name="Hammond-Kosack K."/>
            <person name="Heard S."/>
            <person name="Oliver R."/>
        </authorList>
    </citation>
    <scope>NUCLEOTIDE SEQUENCE [LARGE SCALE GENOMIC DNA]</scope>
    <source>
        <strain evidence="10">ATCC 18683 / 1980 / Ss-1</strain>
    </source>
</reference>
<evidence type="ECO:0000256" key="1">
    <source>
        <dbReference type="ARBA" id="ARBA00004477"/>
    </source>
</evidence>
<evidence type="ECO:0000256" key="3">
    <source>
        <dbReference type="ARBA" id="ARBA00022692"/>
    </source>
</evidence>
<feature type="region of interest" description="Disordered" evidence="7">
    <location>
        <begin position="349"/>
        <end position="369"/>
    </location>
</feature>
<dbReference type="AlphaFoldDB" id="A0A1D9Q4D5"/>
<feature type="transmembrane region" description="Helical" evidence="8">
    <location>
        <begin position="259"/>
        <end position="276"/>
    </location>
</feature>
<dbReference type="KEGG" id="ssl:SS1G_05983"/>
<dbReference type="RefSeq" id="XP_001593061.1">
    <property type="nucleotide sequence ID" value="XM_001593011.1"/>
</dbReference>
<proteinExistence type="inferred from homology"/>
<evidence type="ECO:0000256" key="4">
    <source>
        <dbReference type="ARBA" id="ARBA00022824"/>
    </source>
</evidence>
<dbReference type="VEuPathDB" id="FungiDB:sscle_05g045780"/>
<protein>
    <recommendedName>
        <fullName evidence="11">INSIG domain-containing protein</fullName>
    </recommendedName>
</protein>
<feature type="transmembrane region" description="Helical" evidence="8">
    <location>
        <begin position="152"/>
        <end position="172"/>
    </location>
</feature>
<feature type="region of interest" description="Disordered" evidence="7">
    <location>
        <begin position="58"/>
        <end position="97"/>
    </location>
</feature>
<organism evidence="9 10">
    <name type="scientific">Sclerotinia sclerotiorum (strain ATCC 18683 / 1980 / Ss-1)</name>
    <name type="common">White mold</name>
    <name type="synonym">Whetzelinia sclerotiorum</name>
    <dbReference type="NCBI Taxonomy" id="665079"/>
    <lineage>
        <taxon>Eukaryota</taxon>
        <taxon>Fungi</taxon>
        <taxon>Dikarya</taxon>
        <taxon>Ascomycota</taxon>
        <taxon>Pezizomycotina</taxon>
        <taxon>Leotiomycetes</taxon>
        <taxon>Helotiales</taxon>
        <taxon>Sclerotiniaceae</taxon>
        <taxon>Sclerotinia</taxon>
    </lineage>
</organism>
<feature type="transmembrane region" description="Helical" evidence="8">
    <location>
        <begin position="316"/>
        <end position="335"/>
    </location>
</feature>
<dbReference type="Proteomes" id="UP000177798">
    <property type="component" value="Chromosome 5"/>
</dbReference>
<comment type="similarity">
    <text evidence="2">Belongs to the INSIG family.</text>
</comment>
<evidence type="ECO:0008006" key="11">
    <source>
        <dbReference type="Google" id="ProtNLM"/>
    </source>
</evidence>
<feature type="region of interest" description="Disordered" evidence="7">
    <location>
        <begin position="1"/>
        <end position="32"/>
    </location>
</feature>
<evidence type="ECO:0000313" key="9">
    <source>
        <dbReference type="EMBL" id="APA09808.1"/>
    </source>
</evidence>
<keyword evidence="6 8" id="KW-0472">Membrane</keyword>
<comment type="subcellular location">
    <subcellularLocation>
        <location evidence="1">Endoplasmic reticulum membrane</location>
        <topology evidence="1">Multi-pass membrane protein</topology>
    </subcellularLocation>
</comment>
<evidence type="ECO:0000256" key="6">
    <source>
        <dbReference type="ARBA" id="ARBA00023136"/>
    </source>
</evidence>
<keyword evidence="4" id="KW-0256">Endoplasmic reticulum</keyword>
<evidence type="ECO:0000256" key="2">
    <source>
        <dbReference type="ARBA" id="ARBA00007475"/>
    </source>
</evidence>
<name>A0A1D9Q4D5_SCLS1</name>
<dbReference type="EMBL" id="CP017818">
    <property type="protein sequence ID" value="APA09808.1"/>
    <property type="molecule type" value="Genomic_DNA"/>
</dbReference>
<dbReference type="InterPro" id="IPR025929">
    <property type="entry name" value="INSIG_fam"/>
</dbReference>
<dbReference type="OMA" id="YGVITVH"/>
<feature type="transmembrane region" description="Helical" evidence="8">
    <location>
        <begin position="111"/>
        <end position="132"/>
    </location>
</feature>
<evidence type="ECO:0000313" key="10">
    <source>
        <dbReference type="Proteomes" id="UP000177798"/>
    </source>
</evidence>
<dbReference type="PANTHER" id="PTHR15301">
    <property type="entry name" value="INSULIN-INDUCED GENE 1"/>
    <property type="match status" value="1"/>
</dbReference>
<dbReference type="OrthoDB" id="205546at2759"/>
<evidence type="ECO:0000256" key="7">
    <source>
        <dbReference type="SAM" id="MobiDB-lite"/>
    </source>
</evidence>
<evidence type="ECO:0000256" key="8">
    <source>
        <dbReference type="SAM" id="Phobius"/>
    </source>
</evidence>
<dbReference type="PANTHER" id="PTHR15301:SF3">
    <property type="entry name" value="PROTEIN NSG1-RELATED"/>
    <property type="match status" value="1"/>
</dbReference>
<dbReference type="Pfam" id="PF07281">
    <property type="entry name" value="INSIG"/>
    <property type="match status" value="1"/>
</dbReference>
<keyword evidence="5 8" id="KW-1133">Transmembrane helix</keyword>
<gene>
    <name evidence="9" type="ORF">sscle_05g045780</name>
</gene>
<dbReference type="GO" id="GO:0005789">
    <property type="term" value="C:endoplasmic reticulum membrane"/>
    <property type="evidence" value="ECO:0007669"/>
    <property type="project" value="UniProtKB-SubCell"/>
</dbReference>
<sequence length="369" mass="40314">MATPHIYRPKPRRPFEAHSLALQQPPSPSLTPSYEFLETPSRTHSVLNLTSSTLGGIYEANGHDDFEPETPTTPWETGDENSQRKRSSTIQRRQSFAGARASRPATIASRIFRSILLFGLGVLYGLLVKHLHDDRHLAPLQVESIIKPSHDWRYLVFWGIAGVGLGSLLPLVDKLWEEKIRSPQGTSTSTSSEEAIDVSDSQSILGEDWILAVRSVGAFVGIAFAIRKLPWASDMQASLTLALVNPVLWYIIDRSKPGLVFSAAIGATGSAILLASNSDLMPSPAAAVKNSTVSHHPIDYSEAGSENSMARGNLEAGIWISSVLFCSCVCFGNIGRRLALNSDMRKTSFISEQPRRKSMGHVQAARQAQ</sequence>
<keyword evidence="3 8" id="KW-0812">Transmembrane</keyword>